<protein>
    <submittedName>
        <fullName evidence="1">Uncharacterized protein</fullName>
    </submittedName>
</protein>
<organism evidence="1 2">
    <name type="scientific">Sulfolobales Beppu filamentous virus 2</name>
    <dbReference type="NCBI Taxonomy" id="2493123"/>
    <lineage>
        <taxon>Viruses</taxon>
        <taxon>Adnaviria</taxon>
        <taxon>Zilligvirae</taxon>
        <taxon>Taleaviricota</taxon>
        <taxon>Tokiviricetes</taxon>
        <taxon>Ligamenvirales</taxon>
        <taxon>Lipothrixviridae</taxon>
        <taxon>Alphalipothrixvirus</taxon>
        <taxon>Alphalipothrixvirus umijigokuense</taxon>
    </lineage>
</organism>
<dbReference type="Proteomes" id="UP000277749">
    <property type="component" value="Segment"/>
</dbReference>
<name>A0A3Q8Q3P9_9VIRU</name>
<keyword evidence="2" id="KW-1185">Reference proteome</keyword>
<accession>A0A3Q8Q3P9</accession>
<evidence type="ECO:0000313" key="2">
    <source>
        <dbReference type="Proteomes" id="UP000277749"/>
    </source>
</evidence>
<proteinExistence type="predicted"/>
<evidence type="ECO:0000313" key="1">
    <source>
        <dbReference type="EMBL" id="AZI75771.1"/>
    </source>
</evidence>
<gene>
    <name evidence="1" type="ORF">SBFV2_gp04</name>
</gene>
<dbReference type="EMBL" id="MK064563">
    <property type="protein sequence ID" value="AZI75771.1"/>
    <property type="molecule type" value="Genomic_DNA"/>
</dbReference>
<reference evidence="1 2" key="1">
    <citation type="journal article" date="2018" name="Environ. Microbiol.">
        <title>New archaeal viruses discovered by metagenomic analysis of viral communities in enrichment cultures.</title>
        <authorList>
            <person name="Liu Y."/>
            <person name="Brandt D."/>
            <person name="Ishino S."/>
            <person name="Ishino Y."/>
            <person name="Koonin E.V."/>
            <person name="Kalinowski J."/>
            <person name="Krupovic M."/>
            <person name="Prangishvili D."/>
        </authorList>
    </citation>
    <scope>NUCLEOTIDE SEQUENCE [LARGE SCALE GENOMIC DNA]</scope>
</reference>
<sequence length="64" mass="7455">MIGMVIHDRCDWINISDPDRLTCLQFKFFVSVVSVVVNMTDIDDFKKVQFLEKIASILFSNNKE</sequence>